<dbReference type="Gene3D" id="1.20.120.450">
    <property type="entry name" value="dinb family like domain"/>
    <property type="match status" value="1"/>
</dbReference>
<dbReference type="AlphaFoldDB" id="A0A383R868"/>
<dbReference type="Proteomes" id="UP000304148">
    <property type="component" value="Chromosome"/>
</dbReference>
<dbReference type="InterPro" id="IPR034660">
    <property type="entry name" value="DinB/YfiT-like"/>
</dbReference>
<name>A0A383R868_PAEAL</name>
<evidence type="ECO:0008006" key="3">
    <source>
        <dbReference type="Google" id="ProtNLM"/>
    </source>
</evidence>
<dbReference type="InterPro" id="IPR011466">
    <property type="entry name" value="DUF1572"/>
</dbReference>
<dbReference type="RefSeq" id="WP_138185463.1">
    <property type="nucleotide sequence ID" value="NZ_LS992241.1"/>
</dbReference>
<organism evidence="1 2">
    <name type="scientific">Paenibacillus alvei</name>
    <name type="common">Bacillus alvei</name>
    <dbReference type="NCBI Taxonomy" id="44250"/>
    <lineage>
        <taxon>Bacteria</taxon>
        <taxon>Bacillati</taxon>
        <taxon>Bacillota</taxon>
        <taxon>Bacilli</taxon>
        <taxon>Bacillales</taxon>
        <taxon>Paenibacillaceae</taxon>
        <taxon>Paenibacillus</taxon>
    </lineage>
</organism>
<evidence type="ECO:0000313" key="1">
    <source>
        <dbReference type="EMBL" id="SYX83347.1"/>
    </source>
</evidence>
<evidence type="ECO:0000313" key="2">
    <source>
        <dbReference type="Proteomes" id="UP000304148"/>
    </source>
</evidence>
<gene>
    <name evidence="1" type="ORF">PBLR_11769</name>
</gene>
<protein>
    <recommendedName>
        <fullName evidence="3">DUF1572 domain-containing protein</fullName>
    </recommendedName>
</protein>
<dbReference type="Pfam" id="PF07609">
    <property type="entry name" value="DUF1572"/>
    <property type="match status" value="1"/>
</dbReference>
<accession>A0A383R868</accession>
<dbReference type="SUPFAM" id="SSF109854">
    <property type="entry name" value="DinB/YfiT-like putative metalloenzymes"/>
    <property type="match status" value="1"/>
</dbReference>
<proteinExistence type="predicted"/>
<reference evidence="2" key="1">
    <citation type="submission" date="2018-08" db="EMBL/GenBank/DDBJ databases">
        <authorList>
            <person name="Chevrot R."/>
        </authorList>
    </citation>
    <scope>NUCLEOTIDE SEQUENCE [LARGE SCALE GENOMIC DNA]</scope>
</reference>
<sequence>MVLQAESQIAQHYLQVVNGRFLELKKMGERTFEQLEDEEWNWSYNVDSNSIAVIVKHMSGNMISRWTDFLTTDGEKDDRNRDGEFEDSITSREMLLDVWNRGWKVFLDTLQSLTVDDLIKTVTIRQQPHTVMEAIERQVSHYAYHVGQIVYAAKQLKSEEWSTLSIPRKKN</sequence>
<dbReference type="EMBL" id="LS992241">
    <property type="protein sequence ID" value="SYX83347.1"/>
    <property type="molecule type" value="Genomic_DNA"/>
</dbReference>